<dbReference type="Pfam" id="PF01695">
    <property type="entry name" value="IstB_IS21"/>
    <property type="match status" value="1"/>
</dbReference>
<evidence type="ECO:0000256" key="2">
    <source>
        <dbReference type="ARBA" id="ARBA00022741"/>
    </source>
</evidence>
<dbReference type="OrthoDB" id="2052561at2"/>
<comment type="similarity">
    <text evidence="1">Belongs to the IS21/IS1162 putative ATP-binding protein family.</text>
</comment>
<evidence type="ECO:0000256" key="1">
    <source>
        <dbReference type="ARBA" id="ARBA00008059"/>
    </source>
</evidence>
<evidence type="ECO:0000259" key="4">
    <source>
        <dbReference type="SMART" id="SM00382"/>
    </source>
</evidence>
<dbReference type="InterPro" id="IPR028350">
    <property type="entry name" value="DNAC/IstB-like"/>
</dbReference>
<proteinExistence type="inferred from homology"/>
<protein>
    <submittedName>
        <fullName evidence="5">Transposase</fullName>
    </submittedName>
</protein>
<dbReference type="RefSeq" id="WP_048702648.1">
    <property type="nucleotide sequence ID" value="NZ_CP012034.1"/>
</dbReference>
<evidence type="ECO:0000256" key="3">
    <source>
        <dbReference type="ARBA" id="ARBA00022840"/>
    </source>
</evidence>
<dbReference type="KEGG" id="lgn:ABM34_08730"/>
<keyword evidence="2" id="KW-0547">Nucleotide-binding</keyword>
<dbReference type="InterPro" id="IPR027417">
    <property type="entry name" value="P-loop_NTPase"/>
</dbReference>
<dbReference type="InterPro" id="IPR002611">
    <property type="entry name" value="IstB_ATP-bd"/>
</dbReference>
<dbReference type="GO" id="GO:0005524">
    <property type="term" value="F:ATP binding"/>
    <property type="evidence" value="ECO:0007669"/>
    <property type="project" value="UniProtKB-KW"/>
</dbReference>
<dbReference type="PANTHER" id="PTHR30050:SF4">
    <property type="entry name" value="ATP-BINDING PROTEIN RV3427C IN INSERTION SEQUENCE-RELATED"/>
    <property type="match status" value="1"/>
</dbReference>
<accession>A0A0H4QI87</accession>
<dbReference type="SUPFAM" id="SSF52540">
    <property type="entry name" value="P-loop containing nucleoside triphosphate hydrolases"/>
    <property type="match status" value="1"/>
</dbReference>
<dbReference type="EMBL" id="CP012034">
    <property type="protein sequence ID" value="AKP66358.1"/>
    <property type="molecule type" value="Genomic_DNA"/>
</dbReference>
<evidence type="ECO:0000313" key="8">
    <source>
        <dbReference type="Proteomes" id="UP000036106"/>
    </source>
</evidence>
<reference evidence="5" key="1">
    <citation type="submission" date="2015-07" db="EMBL/GenBank/DDBJ databases">
        <title>Lactobacillus ginsenosidimutans EMML 3041 whole genome sequencing.</title>
        <authorList>
            <person name="Kim M.K."/>
            <person name="Im W.-T."/>
            <person name="Srinivasan S."/>
            <person name="Lee J.-J."/>
        </authorList>
    </citation>
    <scope>NUCLEOTIDE SEQUENCE</scope>
    <source>
        <strain evidence="5">EMML 3041</strain>
    </source>
</reference>
<name>A0A0H4QI87_9LACO</name>
<dbReference type="PANTHER" id="PTHR30050">
    <property type="entry name" value="CHROMOSOMAL REPLICATION INITIATOR PROTEIN DNAA"/>
    <property type="match status" value="1"/>
</dbReference>
<dbReference type="GO" id="GO:0006260">
    <property type="term" value="P:DNA replication"/>
    <property type="evidence" value="ECO:0007669"/>
    <property type="project" value="TreeGrafter"/>
</dbReference>
<dbReference type="SMART" id="SM00382">
    <property type="entry name" value="AAA"/>
    <property type="match status" value="1"/>
</dbReference>
<dbReference type="KEGG" id="lgn:ABM34_01525"/>
<dbReference type="EMBL" id="CP012034">
    <property type="protein sequence ID" value="AKP67607.1"/>
    <property type="molecule type" value="Genomic_DNA"/>
</dbReference>
<reference evidence="8" key="2">
    <citation type="submission" date="2015-07" db="EMBL/GenBank/DDBJ databases">
        <title>Lactobacillus ginsenosidimutans/EMML 3141/ whole genome sequencing.</title>
        <authorList>
            <person name="Kim M.K."/>
            <person name="Im W.-T."/>
            <person name="Srinivasan S."/>
            <person name="Lee J.-J."/>
        </authorList>
    </citation>
    <scope>NUCLEOTIDE SEQUENCE [LARGE SCALE GENOMIC DNA]</scope>
    <source>
        <strain evidence="8">EMML 3041</strain>
    </source>
</reference>
<dbReference type="KEGG" id="lgn:ABM34_02695"/>
<dbReference type="InterPro" id="IPR003593">
    <property type="entry name" value="AAA+_ATPase"/>
</dbReference>
<sequence>MRDNYHELMNNLQELGLNNMCNYLPEYLDETGHKTVPLTESLLKLTDEEIHANERKHIDSIIKKARFPVKKSIEEFDFGFQTSINEVQIREFQNMGFMERHDNLIFLGSPGVGKTHLATAIGVSACRQDIRTLFINCNDLLLKLKKAYDKGTLDRQIRRYSNYELLIIDELGYLPIEKQEANLLFQLINNRYERHSTIITSNASLSSWGDILQDTVTASAILDRLVHHAQIIKITGKSYRLRNNDLIKK</sequence>
<dbReference type="InterPro" id="IPR047661">
    <property type="entry name" value="IstB"/>
</dbReference>
<evidence type="ECO:0000313" key="5">
    <source>
        <dbReference type="EMBL" id="AKP66358.1"/>
    </source>
</evidence>
<organism evidence="5 8">
    <name type="scientific">Companilactobacillus ginsenosidimutans</name>
    <dbReference type="NCBI Taxonomy" id="1007676"/>
    <lineage>
        <taxon>Bacteria</taxon>
        <taxon>Bacillati</taxon>
        <taxon>Bacillota</taxon>
        <taxon>Bacilli</taxon>
        <taxon>Lactobacillales</taxon>
        <taxon>Lactobacillaceae</taxon>
        <taxon>Companilactobacillus</taxon>
    </lineage>
</organism>
<dbReference type="Gene3D" id="3.40.50.300">
    <property type="entry name" value="P-loop containing nucleotide triphosphate hydrolases"/>
    <property type="match status" value="1"/>
</dbReference>
<keyword evidence="8" id="KW-1185">Reference proteome</keyword>
<dbReference type="STRING" id="1007676.ABM34_01525"/>
<dbReference type="PIRSF" id="PIRSF003073">
    <property type="entry name" value="DNAC_TnpB_IstB"/>
    <property type="match status" value="1"/>
</dbReference>
<dbReference type="Proteomes" id="UP000036106">
    <property type="component" value="Chromosome"/>
</dbReference>
<dbReference type="PATRIC" id="fig|1007676.4.peg.1769"/>
<evidence type="ECO:0000313" key="6">
    <source>
        <dbReference type="EMBL" id="AKP66568.1"/>
    </source>
</evidence>
<dbReference type="NCBIfam" id="NF038214">
    <property type="entry name" value="IS21_help_AAA"/>
    <property type="match status" value="1"/>
</dbReference>
<gene>
    <name evidence="5" type="ORF">ABM34_01525</name>
    <name evidence="6" type="ORF">ABM34_02695</name>
    <name evidence="7" type="ORF">ABM34_08730</name>
</gene>
<dbReference type="AlphaFoldDB" id="A0A0H4QI87"/>
<feature type="domain" description="AAA+ ATPase" evidence="4">
    <location>
        <begin position="100"/>
        <end position="233"/>
    </location>
</feature>
<dbReference type="EMBL" id="CP012034">
    <property type="protein sequence ID" value="AKP66568.1"/>
    <property type="molecule type" value="Genomic_DNA"/>
</dbReference>
<keyword evidence="3" id="KW-0067">ATP-binding</keyword>
<evidence type="ECO:0000313" key="7">
    <source>
        <dbReference type="EMBL" id="AKP67607.1"/>
    </source>
</evidence>
<dbReference type="CDD" id="cd00009">
    <property type="entry name" value="AAA"/>
    <property type="match status" value="1"/>
</dbReference>